<dbReference type="SUPFAM" id="SSF52540">
    <property type="entry name" value="P-loop containing nucleoside triphosphate hydrolases"/>
    <property type="match status" value="1"/>
</dbReference>
<evidence type="ECO:0000256" key="1">
    <source>
        <dbReference type="ARBA" id="ARBA00022741"/>
    </source>
</evidence>
<gene>
    <name evidence="4" type="ORF">NZH93_47580</name>
</gene>
<evidence type="ECO:0000313" key="5">
    <source>
        <dbReference type="Proteomes" id="UP001141259"/>
    </source>
</evidence>
<comment type="caution">
    <text evidence="4">The sequence shown here is derived from an EMBL/GenBank/DDBJ whole genome shotgun (WGS) entry which is preliminary data.</text>
</comment>
<feature type="domain" description="NACHT" evidence="3">
    <location>
        <begin position="279"/>
        <end position="604"/>
    </location>
</feature>
<dbReference type="SUPFAM" id="SSF52058">
    <property type="entry name" value="L domain-like"/>
    <property type="match status" value="1"/>
</dbReference>
<keyword evidence="1" id="KW-0547">Nucleotide-binding</keyword>
<evidence type="ECO:0000313" key="4">
    <source>
        <dbReference type="EMBL" id="MCS7484538.1"/>
    </source>
</evidence>
<dbReference type="Proteomes" id="UP001141259">
    <property type="component" value="Unassembled WGS sequence"/>
</dbReference>
<proteinExistence type="predicted"/>
<dbReference type="Gene3D" id="3.80.10.10">
    <property type="entry name" value="Ribonuclease Inhibitor"/>
    <property type="match status" value="1"/>
</dbReference>
<dbReference type="AlphaFoldDB" id="A0A9X2VZC1"/>
<dbReference type="EMBL" id="JANYMP010000048">
    <property type="protein sequence ID" value="MCS7484538.1"/>
    <property type="molecule type" value="Genomic_DNA"/>
</dbReference>
<keyword evidence="2" id="KW-0067">ATP-binding</keyword>
<accession>A0A9X2VZC1</accession>
<name>A0A9X2VZC1_9PSEU</name>
<dbReference type="Gene3D" id="3.40.50.300">
    <property type="entry name" value="P-loop containing nucleotide triphosphate hydrolases"/>
    <property type="match status" value="1"/>
</dbReference>
<protein>
    <submittedName>
        <fullName evidence="4">NACHT domain-containing protein</fullName>
    </submittedName>
</protein>
<dbReference type="RefSeq" id="WP_259629985.1">
    <property type="nucleotide sequence ID" value="NZ_JANYMP010000048.1"/>
</dbReference>
<evidence type="ECO:0000256" key="2">
    <source>
        <dbReference type="ARBA" id="ARBA00022840"/>
    </source>
</evidence>
<dbReference type="GO" id="GO:0005524">
    <property type="term" value="F:ATP binding"/>
    <property type="evidence" value="ECO:0007669"/>
    <property type="project" value="UniProtKB-KW"/>
</dbReference>
<dbReference type="PANTHER" id="PTHR46844">
    <property type="entry name" value="SLR5058 PROTEIN"/>
    <property type="match status" value="1"/>
</dbReference>
<dbReference type="InterPro" id="IPR007111">
    <property type="entry name" value="NACHT_NTPase"/>
</dbReference>
<dbReference type="InterPro" id="IPR054547">
    <property type="entry name" value="NNH1"/>
</dbReference>
<dbReference type="PANTHER" id="PTHR46844:SF1">
    <property type="entry name" value="SLR5058 PROTEIN"/>
    <property type="match status" value="1"/>
</dbReference>
<dbReference type="InterPro" id="IPR027417">
    <property type="entry name" value="P-loop_NTPase"/>
</dbReference>
<organism evidence="4 5">
    <name type="scientific">Umezawaea endophytica</name>
    <dbReference type="NCBI Taxonomy" id="1654476"/>
    <lineage>
        <taxon>Bacteria</taxon>
        <taxon>Bacillati</taxon>
        <taxon>Actinomycetota</taxon>
        <taxon>Actinomycetes</taxon>
        <taxon>Pseudonocardiales</taxon>
        <taxon>Pseudonocardiaceae</taxon>
        <taxon>Umezawaea</taxon>
    </lineage>
</organism>
<dbReference type="InterPro" id="IPR032675">
    <property type="entry name" value="LRR_dom_sf"/>
</dbReference>
<keyword evidence="5" id="KW-1185">Reference proteome</keyword>
<dbReference type="PROSITE" id="PS50837">
    <property type="entry name" value="NACHT"/>
    <property type="match status" value="1"/>
</dbReference>
<reference evidence="4" key="1">
    <citation type="submission" date="2022-08" db="EMBL/GenBank/DDBJ databases">
        <authorList>
            <person name="Tistechok S."/>
            <person name="Samborskyy M."/>
            <person name="Roman I."/>
        </authorList>
    </citation>
    <scope>NUCLEOTIDE SEQUENCE</scope>
    <source>
        <strain evidence="4">DSM 103496</strain>
    </source>
</reference>
<sequence>MEKPALTLGTTIATQAAKSWMRRRKARFERGASLAELAQAELKGPLQQRKLENLVDRIGQQVAEQLVPVLEQRFGDLPDNEAQAAILGVVDVLEDVDLSDKALLAADADPEVLAKRVRGQFPQRAALLTPKAEQLHELALDQACRHLVQVVRYLPSFQSAALAEVLARLTGQSEQLDALLSRVPVTGLYAPRGVDRDEAFRTEYLAKLAAILNRLELLGLPGDEQPTLALTVAYLSLNVSGKNKRRGRLQPENWIDMQARIGTRAAEGLPVEAAIGGESRVLLRGDAGSGKTTLLNWLAVQAATGRLSGDLSGWNDCVPFIVRLRTFAEGDLPAPERFVSQGTPMIAEITPDGWAHRQLRTGKALLLVDGVDEVPSSRRRAVKTWLRELLSTFPDTKVVVTARTAAADSRWLAEEEFRAVTLEPMNPANILEFVERWHHAAELSGAKVGNAEHRMRGQLERPHLRQLAASPLLCAMLCALNLAHRSELPRNRMDLYAKALAMLLHLRDLERHIAFLLGDTEKRVLLRDLAWRLTLANKVEFPTADALDHITRKLSGMPNADGDPEQIFNHLLERSGVLREPVPGRVDFVHRTFLEYLAADEAIQQHHVDTLIAHAHHDTWWETIVMACGHATTTQASQLLTGILDHVEKFPTKARHLRLLAAACLETVRDIAPEVSTRVDTMVQENLIPPRSLNETGSLMSVGHRVLRYLPDSLEGLSKAKAVATVRTAALAGTSDSLPLLASYAQDPRSDVHRELQSAWRYFDPARFAEVVLANSPLDNGSLEVTSLTHLPYVHHLPAVTSLRVRLDWRRPVDSLDIIAGLPGLEVLDMRLDETTTQDLGPLTEHQRINSLNLSGLRTTANLSTLNDLPALNYLSLERYRTEALCTLSQLTQVTTLVLLDPVDNYEIIQVPSRFPAISGLGLAGFHQLNLAPMASIKLLKVLVLQDSNFDKIDHLAMVTTIRVLDITSDVHFDYNLAPLSTLNLERIKLDSNQSYVGLEKLTAEIFFT</sequence>
<evidence type="ECO:0000259" key="3">
    <source>
        <dbReference type="PROSITE" id="PS50837"/>
    </source>
</evidence>
<dbReference type="Pfam" id="PF22733">
    <property type="entry name" value="NNH1"/>
    <property type="match status" value="1"/>
</dbReference>
<dbReference type="Pfam" id="PF05729">
    <property type="entry name" value="NACHT"/>
    <property type="match status" value="1"/>
</dbReference>